<name>A0A841R869_9SPIO</name>
<dbReference type="EC" id="3.2.1.23" evidence="8"/>
<dbReference type="InterPro" id="IPR036156">
    <property type="entry name" value="Beta-gal/glucu_dom_sf"/>
</dbReference>
<dbReference type="SUPFAM" id="SSF51445">
    <property type="entry name" value="(Trans)glycosidases"/>
    <property type="match status" value="1"/>
</dbReference>
<feature type="domain" description="Glycoside hydrolase family 2 immunoglobulin-like beta-sandwich" evidence="4">
    <location>
        <begin position="169"/>
        <end position="271"/>
    </location>
</feature>
<dbReference type="InterPro" id="IPR032311">
    <property type="entry name" value="DUF4982"/>
</dbReference>
<keyword evidence="2 8" id="KW-0378">Hydrolase</keyword>
<proteinExistence type="inferred from homology"/>
<feature type="domain" description="DUF4982" evidence="7">
    <location>
        <begin position="618"/>
        <end position="672"/>
    </location>
</feature>
<dbReference type="EMBL" id="JACHGJ010000002">
    <property type="protein sequence ID" value="MBB6480016.1"/>
    <property type="molecule type" value="Genomic_DNA"/>
</dbReference>
<evidence type="ECO:0000259" key="7">
    <source>
        <dbReference type="Pfam" id="PF16355"/>
    </source>
</evidence>
<dbReference type="RefSeq" id="WP_184745769.1">
    <property type="nucleotide sequence ID" value="NZ_JACHGJ010000002.1"/>
</dbReference>
<evidence type="ECO:0000259" key="4">
    <source>
        <dbReference type="Pfam" id="PF00703"/>
    </source>
</evidence>
<dbReference type="InterPro" id="IPR008979">
    <property type="entry name" value="Galactose-bd-like_sf"/>
</dbReference>
<dbReference type="AlphaFoldDB" id="A0A841R869"/>
<dbReference type="GO" id="GO:0004565">
    <property type="term" value="F:beta-galactosidase activity"/>
    <property type="evidence" value="ECO:0007669"/>
    <property type="project" value="UniProtKB-EC"/>
</dbReference>
<evidence type="ECO:0000313" key="9">
    <source>
        <dbReference type="Proteomes" id="UP000587760"/>
    </source>
</evidence>
<sequence length="785" mass="89827">MKSDTQTNLTDLWEFHKGDLGGIWEACRPVKKGDAEDALLWERVSLPHCFNALDAVAPDATYYQGPGWYRRTIKPENPFPGGRTLLHFEGAGQDSQVYIGQRKAGEHRGGYDEWKVDITDFLSESPEEIRLSVRCDNGRDVQRIPSDLSDFTIYGGLYRTVKLLYEPEVYIKTLHITPLIEKEDLSAELHISAELNRIDRDVRLTLEILDPAGAAVWSERTMTSGHIDLKKSLSGPALWSPENPQLYSARITLEDKESRWRQTYSERFGFRSFEFRRKGPFFLNGGRLLLKGTHRHEDHAGLGAVMPPELIGQEMRMIKAMGANFIRLGHYQQSTQVLDLCDSLGLLVWEEIPWCRGGLGNESYREMGRTMLKNMIEQHYNHPSVIIWGLGNENDWPGDFEDFDETAIRQYMNELHELSHRLDNTRMTAIRRCDFCKDIPDIYSPSIWAGWYRGHYREYKEATLKHIGETERFFHAEWGASSHSGRFSEDPYEGLEHLRTGVGTDERGSDASLYGGISRVSKDGNWSENYACDLFDWTLKEQETMADLTGSAFWPFKDFATPLRPENPLPYVNQKGVVERDLTPKESFYVVQSFWSNVPMIRIFGHNWTDRWGGEKEEKEFRVYSNCRRVELFLDGRSLGVKTRDSQDFPAAGLRWTAELSSGIHELRALAVNEELEDHISFAYHSEKWGNPAVLLADIAEEDSNTYRISVKMTDGRGKTCLDYGEYVYYSLAGKGQMIRNLGTVRGSEKVQMCNGKSEITVKAEKGSSVLVIRSGQADPLFLEL</sequence>
<dbReference type="SUPFAM" id="SSF49785">
    <property type="entry name" value="Galactose-binding domain-like"/>
    <property type="match status" value="1"/>
</dbReference>
<keyword evidence="3 8" id="KW-0326">Glycosidase</keyword>
<dbReference type="InterPro" id="IPR013783">
    <property type="entry name" value="Ig-like_fold"/>
</dbReference>
<reference evidence="8 9" key="1">
    <citation type="submission" date="2020-08" db="EMBL/GenBank/DDBJ databases">
        <title>Genomic Encyclopedia of Type Strains, Phase IV (KMG-IV): sequencing the most valuable type-strain genomes for metagenomic binning, comparative biology and taxonomic classification.</title>
        <authorList>
            <person name="Goeker M."/>
        </authorList>
    </citation>
    <scope>NUCLEOTIDE SEQUENCE [LARGE SCALE GENOMIC DNA]</scope>
    <source>
        <strain evidence="8 9">DSM 2461</strain>
    </source>
</reference>
<evidence type="ECO:0000313" key="8">
    <source>
        <dbReference type="EMBL" id="MBB6480016.1"/>
    </source>
</evidence>
<dbReference type="InterPro" id="IPR006101">
    <property type="entry name" value="Glyco_hydro_2"/>
</dbReference>
<dbReference type="Proteomes" id="UP000587760">
    <property type="component" value="Unassembled WGS sequence"/>
</dbReference>
<dbReference type="GO" id="GO:0005975">
    <property type="term" value="P:carbohydrate metabolic process"/>
    <property type="evidence" value="ECO:0007669"/>
    <property type="project" value="InterPro"/>
</dbReference>
<evidence type="ECO:0000256" key="2">
    <source>
        <dbReference type="ARBA" id="ARBA00022801"/>
    </source>
</evidence>
<dbReference type="InterPro" id="IPR006103">
    <property type="entry name" value="Glyco_hydro_2_cat"/>
</dbReference>
<feature type="domain" description="Glycoside hydrolase family 2 catalytic" evidence="5">
    <location>
        <begin position="277"/>
        <end position="465"/>
    </location>
</feature>
<dbReference type="PANTHER" id="PTHR42732:SF1">
    <property type="entry name" value="BETA-MANNOSIDASE"/>
    <property type="match status" value="1"/>
</dbReference>
<dbReference type="SUPFAM" id="SSF49303">
    <property type="entry name" value="beta-Galactosidase/glucuronidase domain"/>
    <property type="match status" value="1"/>
</dbReference>
<organism evidence="8 9">
    <name type="scientific">Spirochaeta isovalerica</name>
    <dbReference type="NCBI Taxonomy" id="150"/>
    <lineage>
        <taxon>Bacteria</taxon>
        <taxon>Pseudomonadati</taxon>
        <taxon>Spirochaetota</taxon>
        <taxon>Spirochaetia</taxon>
        <taxon>Spirochaetales</taxon>
        <taxon>Spirochaetaceae</taxon>
        <taxon>Spirochaeta</taxon>
    </lineage>
</organism>
<dbReference type="Gene3D" id="2.60.120.260">
    <property type="entry name" value="Galactose-binding domain-like"/>
    <property type="match status" value="1"/>
</dbReference>
<evidence type="ECO:0000259" key="6">
    <source>
        <dbReference type="Pfam" id="PF02837"/>
    </source>
</evidence>
<dbReference type="InterPro" id="IPR006102">
    <property type="entry name" value="Ig-like_GH2"/>
</dbReference>
<dbReference type="Pfam" id="PF02836">
    <property type="entry name" value="Glyco_hydro_2_C"/>
    <property type="match status" value="1"/>
</dbReference>
<keyword evidence="9" id="KW-1185">Reference proteome</keyword>
<dbReference type="PANTHER" id="PTHR42732">
    <property type="entry name" value="BETA-GALACTOSIDASE"/>
    <property type="match status" value="1"/>
</dbReference>
<dbReference type="Gene3D" id="2.60.40.10">
    <property type="entry name" value="Immunoglobulins"/>
    <property type="match status" value="2"/>
</dbReference>
<dbReference type="Pfam" id="PF16355">
    <property type="entry name" value="DUF4982"/>
    <property type="match status" value="1"/>
</dbReference>
<dbReference type="PRINTS" id="PR00132">
    <property type="entry name" value="GLHYDRLASE2"/>
</dbReference>
<feature type="domain" description="Glycosyl hydrolases family 2 sugar binding" evidence="6">
    <location>
        <begin position="57"/>
        <end position="167"/>
    </location>
</feature>
<accession>A0A841R869</accession>
<evidence type="ECO:0000256" key="1">
    <source>
        <dbReference type="ARBA" id="ARBA00007401"/>
    </source>
</evidence>
<comment type="similarity">
    <text evidence="1">Belongs to the glycosyl hydrolase 2 family.</text>
</comment>
<dbReference type="InterPro" id="IPR017853">
    <property type="entry name" value="GH"/>
</dbReference>
<dbReference type="InterPro" id="IPR051913">
    <property type="entry name" value="GH2_Domain-Containing"/>
</dbReference>
<evidence type="ECO:0000256" key="3">
    <source>
        <dbReference type="ARBA" id="ARBA00023295"/>
    </source>
</evidence>
<protein>
    <submittedName>
        <fullName evidence="8">Beta-galactosidase</fullName>
        <ecNumber evidence="8">3.2.1.23</ecNumber>
    </submittedName>
</protein>
<dbReference type="Gene3D" id="3.20.20.80">
    <property type="entry name" value="Glycosidases"/>
    <property type="match status" value="1"/>
</dbReference>
<dbReference type="Pfam" id="PF00703">
    <property type="entry name" value="Glyco_hydro_2"/>
    <property type="match status" value="1"/>
</dbReference>
<dbReference type="InterPro" id="IPR006104">
    <property type="entry name" value="Glyco_hydro_2_N"/>
</dbReference>
<dbReference type="Pfam" id="PF02837">
    <property type="entry name" value="Glyco_hydro_2_N"/>
    <property type="match status" value="1"/>
</dbReference>
<evidence type="ECO:0000259" key="5">
    <source>
        <dbReference type="Pfam" id="PF02836"/>
    </source>
</evidence>
<gene>
    <name evidence="8" type="ORF">HNR50_001674</name>
</gene>
<comment type="caution">
    <text evidence="8">The sequence shown here is derived from an EMBL/GenBank/DDBJ whole genome shotgun (WGS) entry which is preliminary data.</text>
</comment>